<dbReference type="STRING" id="197221.gene:10747198"/>
<proteinExistence type="predicted"/>
<dbReference type="eggNOG" id="COG0226">
    <property type="taxonomic scope" value="Bacteria"/>
</dbReference>
<protein>
    <submittedName>
        <fullName evidence="2">Tsr0608 protein</fullName>
    </submittedName>
</protein>
<dbReference type="EMBL" id="BA000039">
    <property type="protein sequence ID" value="BAC08160.1"/>
    <property type="molecule type" value="Genomic_DNA"/>
</dbReference>
<gene>
    <name evidence="2" type="ordered locus">tsr0608</name>
</gene>
<reference evidence="2 3" key="1">
    <citation type="journal article" date="2002" name="DNA Res.">
        <title>Complete genome structure of the thermophilic cyanobacterium Thermosynechococcus elongatus BP-1.</title>
        <authorList>
            <person name="Nakamura Y."/>
            <person name="Kaneko T."/>
            <person name="Sato S."/>
            <person name="Ikeuchi M."/>
            <person name="Katoh H."/>
            <person name="Sasamoto S."/>
            <person name="Watanabe A."/>
            <person name="Iriguchi M."/>
            <person name="Kawashima K."/>
            <person name="Kimura T."/>
            <person name="Kishida Y."/>
            <person name="Kiyokawa C."/>
            <person name="Kohara M."/>
            <person name="Matsumoto M."/>
            <person name="Matsuno A."/>
            <person name="Nakazaki N."/>
            <person name="Shimpo S."/>
            <person name="Sugimoto M."/>
            <person name="Takeuchi C."/>
            <person name="Yamada M."/>
            <person name="Tabata S."/>
        </authorList>
    </citation>
    <scope>NUCLEOTIDE SEQUENCE [LARGE SCALE GENOMIC DNA]</scope>
    <source>
        <strain evidence="3">IAM M-273 / NIES-2133 / BP-1</strain>
    </source>
</reference>
<dbReference type="Proteomes" id="UP000000440">
    <property type="component" value="Chromosome"/>
</dbReference>
<keyword evidence="3" id="KW-1185">Reference proteome</keyword>
<evidence type="ECO:0000256" key="1">
    <source>
        <dbReference type="SAM" id="MobiDB-lite"/>
    </source>
</evidence>
<dbReference type="Gene3D" id="3.40.190.10">
    <property type="entry name" value="Periplasmic binding protein-like II"/>
    <property type="match status" value="2"/>
</dbReference>
<name>Q8DL88_THEVB</name>
<evidence type="ECO:0000313" key="3">
    <source>
        <dbReference type="Proteomes" id="UP000000440"/>
    </source>
</evidence>
<evidence type="ECO:0000313" key="2">
    <source>
        <dbReference type="EMBL" id="BAC08160.1"/>
    </source>
</evidence>
<organism evidence="2 3">
    <name type="scientific">Thermosynechococcus vestitus (strain NIES-2133 / IAM M-273 / BP-1)</name>
    <dbReference type="NCBI Taxonomy" id="197221"/>
    <lineage>
        <taxon>Bacteria</taxon>
        <taxon>Bacillati</taxon>
        <taxon>Cyanobacteriota</taxon>
        <taxon>Cyanophyceae</taxon>
        <taxon>Acaryochloridales</taxon>
        <taxon>Thermosynechococcaceae</taxon>
        <taxon>Thermosynechococcus</taxon>
    </lineage>
</organism>
<dbReference type="SUPFAM" id="SSF53850">
    <property type="entry name" value="Periplasmic binding protein-like II"/>
    <property type="match status" value="1"/>
</dbReference>
<dbReference type="KEGG" id="tel:tsr0608"/>
<dbReference type="EnsemblBacteria" id="BAC08160">
    <property type="protein sequence ID" value="BAC08160"/>
    <property type="gene ID" value="BAC08160"/>
</dbReference>
<feature type="compositionally biased region" description="Low complexity" evidence="1">
    <location>
        <begin position="1"/>
        <end position="16"/>
    </location>
</feature>
<feature type="region of interest" description="Disordered" evidence="1">
    <location>
        <begin position="1"/>
        <end position="22"/>
    </location>
</feature>
<accession>Q8DL88</accession>
<sequence>MLSNNQLSFSQSSGSLNEEELTKGAAQGMKLTAIPVAIDGLAIALNPRLNIPHLN</sequence>
<dbReference type="RefSeq" id="WP_011056456.1">
    <property type="nucleotide sequence ID" value="NC_004113.1"/>
</dbReference>
<dbReference type="AlphaFoldDB" id="Q8DL88"/>